<accession>A0ACA9PRF5</accession>
<comment type="caution">
    <text evidence="1">The sequence shown here is derived from an EMBL/GenBank/DDBJ whole genome shotgun (WGS) entry which is preliminary data.</text>
</comment>
<protein>
    <submittedName>
        <fullName evidence="1">11527_t:CDS:1</fullName>
    </submittedName>
</protein>
<proteinExistence type="predicted"/>
<gene>
    <name evidence="1" type="ORF">SCALOS_LOCUS11137</name>
</gene>
<evidence type="ECO:0000313" key="2">
    <source>
        <dbReference type="Proteomes" id="UP000789860"/>
    </source>
</evidence>
<name>A0ACA9PRF5_9GLOM</name>
<feature type="non-terminal residue" evidence="1">
    <location>
        <position position="1"/>
    </location>
</feature>
<organism evidence="1 2">
    <name type="scientific">Scutellospora calospora</name>
    <dbReference type="NCBI Taxonomy" id="85575"/>
    <lineage>
        <taxon>Eukaryota</taxon>
        <taxon>Fungi</taxon>
        <taxon>Fungi incertae sedis</taxon>
        <taxon>Mucoromycota</taxon>
        <taxon>Glomeromycotina</taxon>
        <taxon>Glomeromycetes</taxon>
        <taxon>Diversisporales</taxon>
        <taxon>Gigasporaceae</taxon>
        <taxon>Scutellospora</taxon>
    </lineage>
</organism>
<dbReference type="EMBL" id="CAJVPM010046084">
    <property type="protein sequence ID" value="CAG8717843.1"/>
    <property type="molecule type" value="Genomic_DNA"/>
</dbReference>
<dbReference type="Proteomes" id="UP000789860">
    <property type="component" value="Unassembled WGS sequence"/>
</dbReference>
<keyword evidence="2" id="KW-1185">Reference proteome</keyword>
<feature type="non-terminal residue" evidence="1">
    <location>
        <position position="97"/>
    </location>
</feature>
<sequence>YIAQDTSFYASLHMQPILQSQKILCTNNKAEILSDLLKTRRIEWKKPKELNKENQEIEEIDSSNFNLFLEEVRLDYDSADQLLRTALNKFKDRYNAA</sequence>
<evidence type="ECO:0000313" key="1">
    <source>
        <dbReference type="EMBL" id="CAG8717843.1"/>
    </source>
</evidence>
<reference evidence="1" key="1">
    <citation type="submission" date="2021-06" db="EMBL/GenBank/DDBJ databases">
        <authorList>
            <person name="Kallberg Y."/>
            <person name="Tangrot J."/>
            <person name="Rosling A."/>
        </authorList>
    </citation>
    <scope>NUCLEOTIDE SEQUENCE</scope>
    <source>
        <strain evidence="1">AU212A</strain>
    </source>
</reference>